<evidence type="ECO:0000256" key="1">
    <source>
        <dbReference type="SAM" id="Phobius"/>
    </source>
</evidence>
<keyword evidence="1" id="KW-0812">Transmembrane</keyword>
<feature type="transmembrane region" description="Helical" evidence="1">
    <location>
        <begin position="34"/>
        <end position="53"/>
    </location>
</feature>
<keyword evidence="1" id="KW-1133">Transmembrane helix</keyword>
<comment type="caution">
    <text evidence="2">The sequence shown here is derived from an EMBL/GenBank/DDBJ whole genome shotgun (WGS) entry which is preliminary data.</text>
</comment>
<gene>
    <name evidence="2" type="ORF">Q604_UNBC04689G0001</name>
</gene>
<feature type="transmembrane region" description="Helical" evidence="1">
    <location>
        <begin position="6"/>
        <end position="22"/>
    </location>
</feature>
<sequence>ILCMILMDFLLIMMTSVIYYLLIKIFKGEKLKDVLNLFQIFMILVFSIMYYFITSSLSDIQINYTFSINAYDLFIPF</sequence>
<dbReference type="AlphaFoldDB" id="W1YG94"/>
<evidence type="ECO:0000313" key="2">
    <source>
        <dbReference type="EMBL" id="ETJ41386.1"/>
    </source>
</evidence>
<feature type="non-terminal residue" evidence="2">
    <location>
        <position position="77"/>
    </location>
</feature>
<protein>
    <recommendedName>
        <fullName evidence="3">Oligosaccharide repeat unit polymerase</fullName>
    </recommendedName>
</protein>
<dbReference type="EMBL" id="AZMM01004689">
    <property type="protein sequence ID" value="ETJ41386.1"/>
    <property type="molecule type" value="Genomic_DNA"/>
</dbReference>
<name>W1YG94_9ZZZZ</name>
<reference evidence="2" key="1">
    <citation type="submission" date="2013-12" db="EMBL/GenBank/DDBJ databases">
        <title>A Varibaculum cambriense genome reconstructed from a premature infant gut community with otherwise low bacterial novelty that shifts toward anaerobic metabolism during the third week of life.</title>
        <authorList>
            <person name="Brown C.T."/>
            <person name="Sharon I."/>
            <person name="Thomas B.C."/>
            <person name="Castelle C.J."/>
            <person name="Morowitz M.J."/>
            <person name="Banfield J.F."/>
        </authorList>
    </citation>
    <scope>NUCLEOTIDE SEQUENCE</scope>
</reference>
<evidence type="ECO:0008006" key="3">
    <source>
        <dbReference type="Google" id="ProtNLM"/>
    </source>
</evidence>
<feature type="non-terminal residue" evidence="2">
    <location>
        <position position="1"/>
    </location>
</feature>
<accession>W1YG94</accession>
<organism evidence="2">
    <name type="scientific">human gut metagenome</name>
    <dbReference type="NCBI Taxonomy" id="408170"/>
    <lineage>
        <taxon>unclassified sequences</taxon>
        <taxon>metagenomes</taxon>
        <taxon>organismal metagenomes</taxon>
    </lineage>
</organism>
<proteinExistence type="predicted"/>
<keyword evidence="1" id="KW-0472">Membrane</keyword>